<organism evidence="2 3">
    <name type="scientific">Saccharothrix tamanrassetensis</name>
    <dbReference type="NCBI Taxonomy" id="1051531"/>
    <lineage>
        <taxon>Bacteria</taxon>
        <taxon>Bacillati</taxon>
        <taxon>Actinomycetota</taxon>
        <taxon>Actinomycetes</taxon>
        <taxon>Pseudonocardiales</taxon>
        <taxon>Pseudonocardiaceae</taxon>
        <taxon>Saccharothrix</taxon>
    </lineage>
</organism>
<feature type="domain" description="HTH luxR-type" evidence="1">
    <location>
        <begin position="265"/>
        <end position="330"/>
    </location>
</feature>
<dbReference type="RefSeq" id="WP_184698105.1">
    <property type="nucleotide sequence ID" value="NZ_JACHJN010000014.1"/>
</dbReference>
<evidence type="ECO:0000313" key="2">
    <source>
        <dbReference type="EMBL" id="MBB5960166.1"/>
    </source>
</evidence>
<dbReference type="Proteomes" id="UP000547510">
    <property type="component" value="Unassembled WGS sequence"/>
</dbReference>
<gene>
    <name evidence="2" type="ORF">FHS29_006789</name>
</gene>
<dbReference type="GO" id="GO:0006355">
    <property type="term" value="P:regulation of DNA-templated transcription"/>
    <property type="evidence" value="ECO:0007669"/>
    <property type="project" value="InterPro"/>
</dbReference>
<comment type="caution">
    <text evidence="2">The sequence shown here is derived from an EMBL/GenBank/DDBJ whole genome shotgun (WGS) entry which is preliminary data.</text>
</comment>
<dbReference type="PANTHER" id="PTHR34293">
    <property type="entry name" value="HTH-TYPE TRANSCRIPTIONAL REGULATOR TRMBL2"/>
    <property type="match status" value="1"/>
</dbReference>
<reference evidence="2 3" key="1">
    <citation type="submission" date="2020-08" db="EMBL/GenBank/DDBJ databases">
        <title>Genomic Encyclopedia of Type Strains, Phase III (KMG-III): the genomes of soil and plant-associated and newly described type strains.</title>
        <authorList>
            <person name="Whitman W."/>
        </authorList>
    </citation>
    <scope>NUCLEOTIDE SEQUENCE [LARGE SCALE GENOMIC DNA]</scope>
    <source>
        <strain evidence="2 3">CECT 8640</strain>
    </source>
</reference>
<dbReference type="EMBL" id="JACHJN010000014">
    <property type="protein sequence ID" value="MBB5960166.1"/>
    <property type="molecule type" value="Genomic_DNA"/>
</dbReference>
<evidence type="ECO:0000259" key="1">
    <source>
        <dbReference type="PROSITE" id="PS50043"/>
    </source>
</evidence>
<dbReference type="SMART" id="SM00421">
    <property type="entry name" value="HTH_LUXR"/>
    <property type="match status" value="1"/>
</dbReference>
<dbReference type="InterPro" id="IPR036388">
    <property type="entry name" value="WH-like_DNA-bd_sf"/>
</dbReference>
<dbReference type="PROSITE" id="PS50043">
    <property type="entry name" value="HTH_LUXR_2"/>
    <property type="match status" value="1"/>
</dbReference>
<dbReference type="InterPro" id="IPR000792">
    <property type="entry name" value="Tscrpt_reg_LuxR_C"/>
</dbReference>
<dbReference type="InterPro" id="IPR016032">
    <property type="entry name" value="Sig_transdc_resp-reg_C-effctor"/>
</dbReference>
<dbReference type="GO" id="GO:0003677">
    <property type="term" value="F:DNA binding"/>
    <property type="evidence" value="ECO:0007669"/>
    <property type="project" value="UniProtKB-KW"/>
</dbReference>
<protein>
    <submittedName>
        <fullName evidence="2">DNA-binding CsgD family transcriptional regulator</fullName>
    </submittedName>
</protein>
<evidence type="ECO:0000313" key="3">
    <source>
        <dbReference type="Proteomes" id="UP000547510"/>
    </source>
</evidence>
<dbReference type="SUPFAM" id="SSF46894">
    <property type="entry name" value="C-terminal effector domain of the bipartite response regulators"/>
    <property type="match status" value="1"/>
</dbReference>
<keyword evidence="2" id="KW-0238">DNA-binding</keyword>
<accession>A0A841CXU5</accession>
<dbReference type="CDD" id="cd06170">
    <property type="entry name" value="LuxR_C_like"/>
    <property type="match status" value="1"/>
</dbReference>
<keyword evidence="3" id="KW-1185">Reference proteome</keyword>
<dbReference type="Pfam" id="PF00196">
    <property type="entry name" value="GerE"/>
    <property type="match status" value="1"/>
</dbReference>
<dbReference type="Gene3D" id="1.10.10.10">
    <property type="entry name" value="Winged helix-like DNA-binding domain superfamily/Winged helix DNA-binding domain"/>
    <property type="match status" value="1"/>
</dbReference>
<dbReference type="AlphaFoldDB" id="A0A841CXU5"/>
<name>A0A841CXU5_9PSEU</name>
<sequence length="344" mass="37117">MAARHAGLPHGAAIPTLVRWGLSPDADLVYRTLATFGPRALPVLASDLGLPPRRVGVALEELAAVRAVVVPGRSHEVWAPAPPATVLAEVRRRRPRVVDLDEYARRHRAVVGAVLPQVGGLRANHLADRATTRQRIAELIAVERREHLSVNPERSFAPDAARAALPLDRRLLARGVRVRTCGVPPSDGDASCAAARELATLGWDYRERPDVPLKLMVFDRRVALLPADPLDLEAGAFEIDEPAVVGAFIALFEQLWSTARDPRRGGVPPIALTPREQAVLALLAEGHTDSSAAQQLGISRRTIAYTMRTLMDRVGVENRFQLGLALGATRVVAPLSEAPQGDDG</sequence>
<dbReference type="PANTHER" id="PTHR34293:SF1">
    <property type="entry name" value="HTH-TYPE TRANSCRIPTIONAL REGULATOR TRMBL2"/>
    <property type="match status" value="1"/>
</dbReference>
<proteinExistence type="predicted"/>
<dbReference type="PRINTS" id="PR00038">
    <property type="entry name" value="HTHLUXR"/>
</dbReference>
<dbReference type="InterPro" id="IPR051797">
    <property type="entry name" value="TrmB-like"/>
</dbReference>